<dbReference type="EMBL" id="KE124858">
    <property type="protein sequence ID" value="EPB76638.1"/>
    <property type="molecule type" value="Genomic_DNA"/>
</dbReference>
<dbReference type="Gene3D" id="2.30.29.30">
    <property type="entry name" value="Pleckstrin-homology domain (PH domain)/Phosphotyrosine-binding domain (PTB)"/>
    <property type="match status" value="1"/>
</dbReference>
<dbReference type="GO" id="GO:0005886">
    <property type="term" value="C:plasma membrane"/>
    <property type="evidence" value="ECO:0007669"/>
    <property type="project" value="TreeGrafter"/>
</dbReference>
<dbReference type="AlphaFoldDB" id="A0A0D6LZJ9"/>
<dbReference type="GO" id="GO:0032366">
    <property type="term" value="P:intracellular sterol transport"/>
    <property type="evidence" value="ECO:0007669"/>
    <property type="project" value="TreeGrafter"/>
</dbReference>
<feature type="domain" description="GRAM" evidence="2">
    <location>
        <begin position="262"/>
        <end position="331"/>
    </location>
</feature>
<evidence type="ECO:0000313" key="4">
    <source>
        <dbReference type="Proteomes" id="UP000054495"/>
    </source>
</evidence>
<dbReference type="GO" id="GO:0032934">
    <property type="term" value="F:sterol binding"/>
    <property type="evidence" value="ECO:0007669"/>
    <property type="project" value="TreeGrafter"/>
</dbReference>
<dbReference type="Pfam" id="PF02893">
    <property type="entry name" value="GRAM"/>
    <property type="match status" value="1"/>
</dbReference>
<dbReference type="Proteomes" id="UP000054495">
    <property type="component" value="Unassembled WGS sequence"/>
</dbReference>
<gene>
    <name evidence="3" type="ORF">ANCCEY_04268</name>
</gene>
<reference evidence="3 4" key="1">
    <citation type="submission" date="2013-05" db="EMBL/GenBank/DDBJ databases">
        <title>Draft genome of the parasitic nematode Anyclostoma ceylanicum.</title>
        <authorList>
            <person name="Mitreva M."/>
        </authorList>
    </citation>
    <scope>NUCLEOTIDE SEQUENCE [LARGE SCALE GENOMIC DNA]</scope>
</reference>
<feature type="region of interest" description="Disordered" evidence="1">
    <location>
        <begin position="1"/>
        <end position="38"/>
    </location>
</feature>
<keyword evidence="4" id="KW-1185">Reference proteome</keyword>
<feature type="region of interest" description="Disordered" evidence="1">
    <location>
        <begin position="169"/>
        <end position="204"/>
    </location>
</feature>
<protein>
    <submittedName>
        <fullName evidence="3">GRAM domain protein</fullName>
    </submittedName>
</protein>
<dbReference type="GO" id="GO:0005789">
    <property type="term" value="C:endoplasmic reticulum membrane"/>
    <property type="evidence" value="ECO:0007669"/>
    <property type="project" value="TreeGrafter"/>
</dbReference>
<dbReference type="GO" id="GO:0120015">
    <property type="term" value="F:sterol transfer activity"/>
    <property type="evidence" value="ECO:0007669"/>
    <property type="project" value="TreeGrafter"/>
</dbReference>
<dbReference type="InterPro" id="IPR051482">
    <property type="entry name" value="Cholesterol_transport"/>
</dbReference>
<dbReference type="GO" id="GO:0140268">
    <property type="term" value="C:endoplasmic reticulum-plasma membrane contact site"/>
    <property type="evidence" value="ECO:0007669"/>
    <property type="project" value="TreeGrafter"/>
</dbReference>
<name>A0A0D6LZJ9_9BILA</name>
<evidence type="ECO:0000256" key="1">
    <source>
        <dbReference type="SAM" id="MobiDB-lite"/>
    </source>
</evidence>
<dbReference type="SMART" id="SM00568">
    <property type="entry name" value="GRAM"/>
    <property type="match status" value="1"/>
</dbReference>
<dbReference type="CDD" id="cd13220">
    <property type="entry name" value="PH-GRAM_GRAMDC"/>
    <property type="match status" value="1"/>
</dbReference>
<dbReference type="PANTHER" id="PTHR23319">
    <property type="entry name" value="GRAM DOMAIN CONTAINING 1B, ISOFORM E"/>
    <property type="match status" value="1"/>
</dbReference>
<sequence length="430" mass="47818">MSRLTKSSSSSLLRNAGADDSNGPAAAATLRRTTSLKPSRSANFKDFKGFDLLLTKFRRPAAAPKQEDAAEDPPLATVTEEHVPPKRLQVGEGVKALLAARRRHTTLEATVSPIKRLKRSLSARLLGDQTTKQERRYRSFAIKKHGAAEAPGSMTSSPTISSDHLLRERLDSPDYPPESPPGSVSSQSSSEKKKEPVKKGQLSRNQSLSRRCFVPLIAFKEIDDVTTPSRALVKKKKYFSEKANNKNIFKKLIHPSYHERAGQYRRLFGAKIGPDPDEFLASYSCAYQREILCQGRMYISQRHICFYANIFGWETNLVVPVSEIAAITKEKAAKIFPNSIQIEMKDETRYFFASFVNREKSLTVLLKVLEKVQVDEILLIPLCFGSTPSRTLSWLGLAIDPSVANELANGLLNSLAALLCSSFFGVKINQ</sequence>
<dbReference type="InterPro" id="IPR004182">
    <property type="entry name" value="GRAM"/>
</dbReference>
<accession>A0A0D6LZJ9</accession>
<proteinExistence type="predicted"/>
<evidence type="ECO:0000259" key="2">
    <source>
        <dbReference type="SMART" id="SM00568"/>
    </source>
</evidence>
<organism evidence="3 4">
    <name type="scientific">Ancylostoma ceylanicum</name>
    <dbReference type="NCBI Taxonomy" id="53326"/>
    <lineage>
        <taxon>Eukaryota</taxon>
        <taxon>Metazoa</taxon>
        <taxon>Ecdysozoa</taxon>
        <taxon>Nematoda</taxon>
        <taxon>Chromadorea</taxon>
        <taxon>Rhabditida</taxon>
        <taxon>Rhabditina</taxon>
        <taxon>Rhabditomorpha</taxon>
        <taxon>Strongyloidea</taxon>
        <taxon>Ancylostomatidae</taxon>
        <taxon>Ancylostomatinae</taxon>
        <taxon>Ancylostoma</taxon>
    </lineage>
</organism>
<dbReference type="InterPro" id="IPR011993">
    <property type="entry name" value="PH-like_dom_sf"/>
</dbReference>
<evidence type="ECO:0000313" key="3">
    <source>
        <dbReference type="EMBL" id="EPB76638.1"/>
    </source>
</evidence>
<dbReference type="PANTHER" id="PTHR23319:SF4">
    <property type="entry name" value="GRAM DOMAIN CONTAINING 1B, ISOFORM E"/>
    <property type="match status" value="1"/>
</dbReference>